<dbReference type="Pfam" id="PF13847">
    <property type="entry name" value="Methyltransf_31"/>
    <property type="match status" value="1"/>
</dbReference>
<evidence type="ECO:0000313" key="2">
    <source>
        <dbReference type="EMBL" id="SNY16888.1"/>
    </source>
</evidence>
<dbReference type="AlphaFoldDB" id="A0A285G0E5"/>
<dbReference type="RefSeq" id="WP_172431817.1">
    <property type="nucleotide sequence ID" value="NZ_OBDZ01000004.1"/>
</dbReference>
<dbReference type="InterPro" id="IPR025714">
    <property type="entry name" value="Methyltranfer_dom"/>
</dbReference>
<organism evidence="2 3">
    <name type="scientific">Orenia metallireducens</name>
    <dbReference type="NCBI Taxonomy" id="1413210"/>
    <lineage>
        <taxon>Bacteria</taxon>
        <taxon>Bacillati</taxon>
        <taxon>Bacillota</taxon>
        <taxon>Clostridia</taxon>
        <taxon>Halanaerobiales</taxon>
        <taxon>Halobacteroidaceae</taxon>
        <taxon>Orenia</taxon>
    </lineage>
</organism>
<name>A0A285G0E5_9FIRM</name>
<dbReference type="GO" id="GO:0008168">
    <property type="term" value="F:methyltransferase activity"/>
    <property type="evidence" value="ECO:0007669"/>
    <property type="project" value="UniProtKB-KW"/>
</dbReference>
<protein>
    <submittedName>
        <fullName evidence="2">Methyltransferase domain-containing protein</fullName>
    </submittedName>
</protein>
<dbReference type="GO" id="GO:0032259">
    <property type="term" value="P:methylation"/>
    <property type="evidence" value="ECO:0007669"/>
    <property type="project" value="UniProtKB-KW"/>
</dbReference>
<keyword evidence="2" id="KW-0808">Transferase</keyword>
<sequence length="200" mass="23200">MEFTGERVIPEEMNPRNGLVIEHIARYKFASRFAKGRVLDIACGVGYGSEILMAMGEGIDKIIGIDIDEETIEYAKRVYNYSWNEFLVGDVNDKSLCDKIGKFDTIVSMETIEHIKDDHTFVYNLKKLLKKDGLLIVSTPFGRGRDFECVNPYHYRQYTEEEFRELLSPFSEIDLYCQCDKTIEKPIKGKDYYLMVALCR</sequence>
<dbReference type="STRING" id="1413210.U472_01430"/>
<dbReference type="Proteomes" id="UP000219573">
    <property type="component" value="Unassembled WGS sequence"/>
</dbReference>
<reference evidence="3" key="1">
    <citation type="submission" date="2017-09" db="EMBL/GenBank/DDBJ databases">
        <authorList>
            <person name="Varghese N."/>
            <person name="Submissions S."/>
        </authorList>
    </citation>
    <scope>NUCLEOTIDE SEQUENCE [LARGE SCALE GENOMIC DNA]</scope>
    <source>
        <strain evidence="3">MSL47</strain>
    </source>
</reference>
<proteinExistence type="predicted"/>
<evidence type="ECO:0000259" key="1">
    <source>
        <dbReference type="Pfam" id="PF13847"/>
    </source>
</evidence>
<gene>
    <name evidence="2" type="ORF">SAMN06265827_1041</name>
</gene>
<dbReference type="Gene3D" id="3.40.50.150">
    <property type="entry name" value="Vaccinia Virus protein VP39"/>
    <property type="match status" value="1"/>
</dbReference>
<evidence type="ECO:0000313" key="3">
    <source>
        <dbReference type="Proteomes" id="UP000219573"/>
    </source>
</evidence>
<accession>A0A285G0E5</accession>
<dbReference type="SUPFAM" id="SSF53335">
    <property type="entry name" value="S-adenosyl-L-methionine-dependent methyltransferases"/>
    <property type="match status" value="1"/>
</dbReference>
<dbReference type="InterPro" id="IPR029063">
    <property type="entry name" value="SAM-dependent_MTases_sf"/>
</dbReference>
<dbReference type="PANTHER" id="PTHR43861">
    <property type="entry name" value="TRANS-ACONITATE 2-METHYLTRANSFERASE-RELATED"/>
    <property type="match status" value="1"/>
</dbReference>
<keyword evidence="3" id="KW-1185">Reference proteome</keyword>
<feature type="domain" description="Methyltransferase" evidence="1">
    <location>
        <begin position="36"/>
        <end position="141"/>
    </location>
</feature>
<keyword evidence="2" id="KW-0489">Methyltransferase</keyword>
<dbReference type="EMBL" id="OBDZ01000004">
    <property type="protein sequence ID" value="SNY16888.1"/>
    <property type="molecule type" value="Genomic_DNA"/>
</dbReference>